<sequence>MDLEYEKYKTDKLVDYFKFISSAHLAVIGVVVTFKEKFLKGPEVDLYFWITIALLFVSFIVATYGYITLINSYFEQIKHHLKIAKIARKWPGYILIASITSFAIQAGFG</sequence>
<comment type="caution">
    <text evidence="2">The sequence shown here is derived from an EMBL/GenBank/DDBJ whole genome shotgun (WGS) entry which is preliminary data.</text>
</comment>
<feature type="transmembrane region" description="Helical" evidence="1">
    <location>
        <begin position="90"/>
        <end position="108"/>
    </location>
</feature>
<dbReference type="EMBL" id="SNXC01000017">
    <property type="protein sequence ID" value="TDO95362.1"/>
    <property type="molecule type" value="Genomic_DNA"/>
</dbReference>
<dbReference type="AlphaFoldDB" id="A0A4V3CFW1"/>
<evidence type="ECO:0000256" key="1">
    <source>
        <dbReference type="SAM" id="Phobius"/>
    </source>
</evidence>
<feature type="transmembrane region" description="Helical" evidence="1">
    <location>
        <begin position="46"/>
        <end position="69"/>
    </location>
</feature>
<dbReference type="RefSeq" id="WP_133505276.1">
    <property type="nucleotide sequence ID" value="NZ_SNXC01000017.1"/>
</dbReference>
<protein>
    <submittedName>
        <fullName evidence="2">Uncharacterized protein</fullName>
    </submittedName>
</protein>
<evidence type="ECO:0000313" key="3">
    <source>
        <dbReference type="Proteomes" id="UP000294656"/>
    </source>
</evidence>
<feature type="transmembrane region" description="Helical" evidence="1">
    <location>
        <begin position="16"/>
        <end position="34"/>
    </location>
</feature>
<reference evidence="2 3" key="1">
    <citation type="submission" date="2019-03" db="EMBL/GenBank/DDBJ databases">
        <title>Genomic Encyclopedia of Type Strains, Phase III (KMG-III): the genomes of soil and plant-associated and newly described type strains.</title>
        <authorList>
            <person name="Whitman W."/>
        </authorList>
    </citation>
    <scope>NUCLEOTIDE SEQUENCE [LARGE SCALE GENOMIC DNA]</scope>
    <source>
        <strain evidence="2 3">CECT 7378</strain>
    </source>
</reference>
<proteinExistence type="predicted"/>
<dbReference type="Proteomes" id="UP000294656">
    <property type="component" value="Unassembled WGS sequence"/>
</dbReference>
<evidence type="ECO:0000313" key="2">
    <source>
        <dbReference type="EMBL" id="TDO95362.1"/>
    </source>
</evidence>
<keyword evidence="1" id="KW-0812">Transmembrane</keyword>
<organism evidence="2 3">
    <name type="scientific">Marinomonas balearica</name>
    <dbReference type="NCBI Taxonomy" id="491947"/>
    <lineage>
        <taxon>Bacteria</taxon>
        <taxon>Pseudomonadati</taxon>
        <taxon>Pseudomonadota</taxon>
        <taxon>Gammaproteobacteria</taxon>
        <taxon>Oceanospirillales</taxon>
        <taxon>Oceanospirillaceae</taxon>
        <taxon>Marinomonas</taxon>
    </lineage>
</organism>
<accession>A0A4V3CFW1</accession>
<gene>
    <name evidence="2" type="ORF">DFP79_3603</name>
</gene>
<name>A0A4V3CFW1_9GAMM</name>
<keyword evidence="1" id="KW-1133">Transmembrane helix</keyword>
<keyword evidence="3" id="KW-1185">Reference proteome</keyword>
<keyword evidence="1" id="KW-0472">Membrane</keyword>